<dbReference type="InterPro" id="IPR009772">
    <property type="entry name" value="CDC123"/>
</dbReference>
<evidence type="ECO:0000313" key="2">
    <source>
        <dbReference type="Proteomes" id="UP000030693"/>
    </source>
</evidence>
<dbReference type="RefSeq" id="XP_009497031.1">
    <property type="nucleotide sequence ID" value="XM_009498756.1"/>
</dbReference>
<dbReference type="eggNOG" id="ENOG502SQJM">
    <property type="taxonomic scope" value="Eukaryota"/>
</dbReference>
<reference evidence="1" key="1">
    <citation type="submission" date="2013-04" db="EMBL/GenBank/DDBJ databases">
        <title>The Genome Sequence of Fonticula alba ATCC 38817.</title>
        <authorList>
            <consortium name="The Broad Institute Genomics Platform"/>
            <person name="Russ C."/>
            <person name="Cuomo C."/>
            <person name="Burger G."/>
            <person name="Gray M.W."/>
            <person name="Holland P.W.H."/>
            <person name="King N."/>
            <person name="Lang F.B.F."/>
            <person name="Roger A.J."/>
            <person name="Ruiz-Trillo I."/>
            <person name="Brown M."/>
            <person name="Walker B."/>
            <person name="Young S."/>
            <person name="Zeng Q."/>
            <person name="Gargeya S."/>
            <person name="Fitzgerald M."/>
            <person name="Haas B."/>
            <person name="Abouelleil A."/>
            <person name="Allen A.W."/>
            <person name="Alvarado L."/>
            <person name="Arachchi H.M."/>
            <person name="Berlin A.M."/>
            <person name="Chapman S.B."/>
            <person name="Gainer-Dewar J."/>
            <person name="Goldberg J."/>
            <person name="Griggs A."/>
            <person name="Gujja S."/>
            <person name="Hansen M."/>
            <person name="Howarth C."/>
            <person name="Imamovic A."/>
            <person name="Ireland A."/>
            <person name="Larimer J."/>
            <person name="McCowan C."/>
            <person name="Murphy C."/>
            <person name="Pearson M."/>
            <person name="Poon T.W."/>
            <person name="Priest M."/>
            <person name="Roberts A."/>
            <person name="Saif S."/>
            <person name="Shea T."/>
            <person name="Sisk P."/>
            <person name="Sykes S."/>
            <person name="Wortman J."/>
            <person name="Nusbaum C."/>
            <person name="Birren B."/>
        </authorList>
    </citation>
    <scope>NUCLEOTIDE SEQUENCE [LARGE SCALE GENOMIC DNA]</scope>
    <source>
        <strain evidence="1">ATCC 38817</strain>
    </source>
</reference>
<dbReference type="OrthoDB" id="360540at2759"/>
<keyword evidence="2" id="KW-1185">Reference proteome</keyword>
<dbReference type="Proteomes" id="UP000030693">
    <property type="component" value="Unassembled WGS sequence"/>
</dbReference>
<dbReference type="Pfam" id="PF07065">
    <property type="entry name" value="D123"/>
    <property type="match status" value="1"/>
</dbReference>
<gene>
    <name evidence="1" type="ORF">H696_04891</name>
</gene>
<proteinExistence type="predicted"/>
<dbReference type="AlphaFoldDB" id="A0A058Z2U4"/>
<sequence length="381" mass="42044">MPPCQALRLTLIAVYGQLRYHAIGVLLLIGQLRDRSPAEAATQPIDHHAIVNASSAIYSATADIHQWISCLKLAAWLTGRFAELHNRQPGFFFRLSTRSPKDAAMNRTGFSATEQAIGRLLRRYYPVALGLEASASVETHVGQVSQHLAAIQHLLARTPADVLTLLVDSKRLMYDVRENELLWEARHPWYQSLSDSGLLLALREWQPICPDLELRLFVRSGVVTAICPTVAYCVFPWRPASAWEAMARSAMAYFSDVLRARLPVADCIIDVAFIPGMDEDSAASRTVHLSASPGHQLMSLLLEGGSAPTTLPAELAPLNEVALRPLVVEVNAFGSLLSDSLFCWDKDQDLLYCGPVELRCRVLEDVPHGLPLDVVHTVQLT</sequence>
<dbReference type="STRING" id="691883.A0A058Z2U4"/>
<evidence type="ECO:0000313" key="1">
    <source>
        <dbReference type="EMBL" id="KCV68599.1"/>
    </source>
</evidence>
<accession>A0A058Z2U4</accession>
<name>A0A058Z2U4_FONAL</name>
<organism evidence="1">
    <name type="scientific">Fonticula alba</name>
    <name type="common">Slime mold</name>
    <dbReference type="NCBI Taxonomy" id="691883"/>
    <lineage>
        <taxon>Eukaryota</taxon>
        <taxon>Rotosphaerida</taxon>
        <taxon>Fonticulaceae</taxon>
        <taxon>Fonticula</taxon>
    </lineage>
</organism>
<dbReference type="EMBL" id="KB932208">
    <property type="protein sequence ID" value="KCV68599.1"/>
    <property type="molecule type" value="Genomic_DNA"/>
</dbReference>
<dbReference type="GeneID" id="20529616"/>
<protein>
    <submittedName>
        <fullName evidence="1">Uncharacterized protein</fullName>
    </submittedName>
</protein>